<sequence length="85" mass="9724">MATEQWVETRDADPCGNSAHIRVPKRFHGKPFRAELVDESEEWRETLGAKACGNSAHILLPKRFRGKQFRVELLPDRHERGGNGE</sequence>
<dbReference type="Proteomes" id="UP000199161">
    <property type="component" value="Unassembled WGS sequence"/>
</dbReference>
<reference evidence="2" key="1">
    <citation type="submission" date="2016-10" db="EMBL/GenBank/DDBJ databases">
        <authorList>
            <person name="Varghese N."/>
            <person name="Submissions S."/>
        </authorList>
    </citation>
    <scope>NUCLEOTIDE SEQUENCE [LARGE SCALE GENOMIC DNA]</scope>
    <source>
        <strain evidence="2">DSM 13078</strain>
    </source>
</reference>
<protein>
    <submittedName>
        <fullName evidence="1">Uncharacterized protein</fullName>
    </submittedName>
</protein>
<name>A0A1I1DI36_NATHA</name>
<dbReference type="AlphaFoldDB" id="A0A1I1DI36"/>
<dbReference type="NCBIfam" id="NF033496">
    <property type="entry name" value="DUF2080_fam_acc"/>
    <property type="match status" value="1"/>
</dbReference>
<keyword evidence="2" id="KW-1185">Reference proteome</keyword>
<organism evidence="1 2">
    <name type="scientific">Natronobacterium haloterrestre</name>
    <name type="common">Halobiforma haloterrestris</name>
    <dbReference type="NCBI Taxonomy" id="148448"/>
    <lineage>
        <taxon>Archaea</taxon>
        <taxon>Methanobacteriati</taxon>
        <taxon>Methanobacteriota</taxon>
        <taxon>Stenosarchaea group</taxon>
        <taxon>Halobacteria</taxon>
        <taxon>Halobacteriales</taxon>
        <taxon>Natrialbaceae</taxon>
        <taxon>Natronobacterium</taxon>
    </lineage>
</organism>
<dbReference type="RefSeq" id="WP_143095803.1">
    <property type="nucleotide sequence ID" value="NZ_FOKW01000001.1"/>
</dbReference>
<dbReference type="EMBL" id="FOKW01000001">
    <property type="protein sequence ID" value="SFB72173.1"/>
    <property type="molecule type" value="Genomic_DNA"/>
</dbReference>
<gene>
    <name evidence="1" type="ORF">SAMN05444422_101472</name>
</gene>
<proteinExistence type="predicted"/>
<evidence type="ECO:0000313" key="1">
    <source>
        <dbReference type="EMBL" id="SFB72173.1"/>
    </source>
</evidence>
<accession>A0A1I1DI36</accession>
<dbReference type="OrthoDB" id="109730at2157"/>
<evidence type="ECO:0000313" key="2">
    <source>
        <dbReference type="Proteomes" id="UP000199161"/>
    </source>
</evidence>